<name>A0ACC4BY88_POPAL</name>
<evidence type="ECO:0000313" key="1">
    <source>
        <dbReference type="EMBL" id="KAL3583089.1"/>
    </source>
</evidence>
<proteinExistence type="predicted"/>
<comment type="caution">
    <text evidence="1">The sequence shown here is derived from an EMBL/GenBank/DDBJ whole genome shotgun (WGS) entry which is preliminary data.</text>
</comment>
<keyword evidence="2" id="KW-1185">Reference proteome</keyword>
<accession>A0ACC4BY88</accession>
<organism evidence="1 2">
    <name type="scientific">Populus alba</name>
    <name type="common">White poplar</name>
    <dbReference type="NCBI Taxonomy" id="43335"/>
    <lineage>
        <taxon>Eukaryota</taxon>
        <taxon>Viridiplantae</taxon>
        <taxon>Streptophyta</taxon>
        <taxon>Embryophyta</taxon>
        <taxon>Tracheophyta</taxon>
        <taxon>Spermatophyta</taxon>
        <taxon>Magnoliopsida</taxon>
        <taxon>eudicotyledons</taxon>
        <taxon>Gunneridae</taxon>
        <taxon>Pentapetalae</taxon>
        <taxon>rosids</taxon>
        <taxon>fabids</taxon>
        <taxon>Malpighiales</taxon>
        <taxon>Salicaceae</taxon>
        <taxon>Saliceae</taxon>
        <taxon>Populus</taxon>
    </lineage>
</organism>
<gene>
    <name evidence="1" type="ORF">D5086_017421</name>
</gene>
<reference evidence="1 2" key="1">
    <citation type="journal article" date="2024" name="Plant Biotechnol. J.">
        <title>Genome and CRISPR/Cas9 system of a widespread forest tree (Populus alba) in the world.</title>
        <authorList>
            <person name="Liu Y.J."/>
            <person name="Jiang P.F."/>
            <person name="Han X.M."/>
            <person name="Li X.Y."/>
            <person name="Wang H.M."/>
            <person name="Wang Y.J."/>
            <person name="Wang X.X."/>
            <person name="Zeng Q.Y."/>
        </authorList>
    </citation>
    <scope>NUCLEOTIDE SEQUENCE [LARGE SCALE GENOMIC DNA]</scope>
    <source>
        <strain evidence="2">cv. PAL-ZL1</strain>
    </source>
</reference>
<protein>
    <submittedName>
        <fullName evidence="1">Uncharacterized protein</fullName>
    </submittedName>
</protein>
<dbReference type="EMBL" id="RCHU02000008">
    <property type="protein sequence ID" value="KAL3583089.1"/>
    <property type="molecule type" value="Genomic_DNA"/>
</dbReference>
<evidence type="ECO:0000313" key="2">
    <source>
        <dbReference type="Proteomes" id="UP000309997"/>
    </source>
</evidence>
<sequence>MIHQQPLPHSRNEQQTRPNPGNPLRKSLQQHTRQTSIKPEATCRRRKPRTTNNSSKRRGSIAFTNHISSRDMHQETTTYPGQQGQHNHNKPQ</sequence>
<dbReference type="Proteomes" id="UP000309997">
    <property type="component" value="Unassembled WGS sequence"/>
</dbReference>